<comment type="similarity">
    <text evidence="1 3">Belongs to the UDP-glycosyltransferase family.</text>
</comment>
<dbReference type="InterPro" id="IPR035595">
    <property type="entry name" value="UDP_glycos_trans_CS"/>
</dbReference>
<evidence type="ECO:0000256" key="3">
    <source>
        <dbReference type="RuleBase" id="RU003718"/>
    </source>
</evidence>
<dbReference type="FunFam" id="3.40.50.2000:FF:000019">
    <property type="entry name" value="Glycosyltransferase"/>
    <property type="match status" value="1"/>
</dbReference>
<dbReference type="PANTHER" id="PTHR11926:SF1534">
    <property type="entry name" value="GLYCOSYLTRANSFERASE"/>
    <property type="match status" value="1"/>
</dbReference>
<dbReference type="EC" id="2.4.1.-" evidence="4"/>
<keyword evidence="6" id="KW-1185">Reference proteome</keyword>
<dbReference type="Pfam" id="PF00201">
    <property type="entry name" value="UDPGT"/>
    <property type="match status" value="1"/>
</dbReference>
<dbReference type="CDD" id="cd03784">
    <property type="entry name" value="GT1_Gtf-like"/>
    <property type="match status" value="1"/>
</dbReference>
<organism evidence="5 6">
    <name type="scientific">Spirodela intermedia</name>
    <name type="common">Intermediate duckweed</name>
    <dbReference type="NCBI Taxonomy" id="51605"/>
    <lineage>
        <taxon>Eukaryota</taxon>
        <taxon>Viridiplantae</taxon>
        <taxon>Streptophyta</taxon>
        <taxon>Embryophyta</taxon>
        <taxon>Tracheophyta</taxon>
        <taxon>Spermatophyta</taxon>
        <taxon>Magnoliopsida</taxon>
        <taxon>Liliopsida</taxon>
        <taxon>Araceae</taxon>
        <taxon>Lemnoideae</taxon>
        <taxon>Spirodela</taxon>
    </lineage>
</organism>
<dbReference type="PANTHER" id="PTHR11926">
    <property type="entry name" value="GLUCOSYL/GLUCURONOSYL TRANSFERASES"/>
    <property type="match status" value="1"/>
</dbReference>
<sequence length="455" mass="50293">MDQPQQHFLVVSFPAQGHINPSLQLGKRLARLGAQVTFSTATEVHRRIPLGKLPPLLACSPYSVGKYDGYVDWVNIDWHDFLQELKSVGSRTLAELARDLAAAGRPVTCVVYNFLVPWAAAVARDLGVTSALYWIQSAAVFAIYHLYFRGHPGLIKANRQDPLSSVDLPGLPVLHVRDVPSLLFSRNPEDDLFFPLVEELFQTMDTKARVLINTFEALELDYLQAAEPVELLPIGPTLPSAYADGLDGTETSFGGDLFEQTPRESYTAWLDAQPNRSVVYVSFGSYTVLPVRQREEISRALEDSQRSYLWVARGGREGVKESSQGMVVEWCSQVEVLSHRAVGCFVTHCGWNSTLESLACGVPIVGMPKWSDQPANAHLAEVAWGFGVRSEPSAEGLPDAAELRRCLDLVMGEGQRGEAVRQRAEIWGRRAREAVKEGGSSDRNLMGFVQQRLTG</sequence>
<evidence type="ECO:0000313" key="6">
    <source>
        <dbReference type="Proteomes" id="UP000663760"/>
    </source>
</evidence>
<keyword evidence="3" id="KW-0328">Glycosyltransferase</keyword>
<dbReference type="PROSITE" id="PS00375">
    <property type="entry name" value="UDPGT"/>
    <property type="match status" value="1"/>
</dbReference>
<dbReference type="SUPFAM" id="SSF53756">
    <property type="entry name" value="UDP-Glycosyltransferase/glycogen phosphorylase"/>
    <property type="match status" value="1"/>
</dbReference>
<name>A0A7I8L0E9_SPIIN</name>
<dbReference type="Proteomes" id="UP000663760">
    <property type="component" value="Chromosome 10"/>
</dbReference>
<dbReference type="GO" id="GO:0080044">
    <property type="term" value="F:quercetin 7-O-glucosyltransferase activity"/>
    <property type="evidence" value="ECO:0007669"/>
    <property type="project" value="TreeGrafter"/>
</dbReference>
<reference evidence="5" key="1">
    <citation type="submission" date="2020-02" db="EMBL/GenBank/DDBJ databases">
        <authorList>
            <person name="Scholz U."/>
            <person name="Mascher M."/>
            <person name="Fiebig A."/>
        </authorList>
    </citation>
    <scope>NUCLEOTIDE SEQUENCE</scope>
</reference>
<proteinExistence type="inferred from homology"/>
<dbReference type="EMBL" id="LR746273">
    <property type="protein sequence ID" value="CAA7403500.1"/>
    <property type="molecule type" value="Genomic_DNA"/>
</dbReference>
<gene>
    <name evidence="5" type="ORF">SI8410_10014178</name>
</gene>
<dbReference type="OrthoDB" id="5835829at2759"/>
<protein>
    <recommendedName>
        <fullName evidence="4">Glycosyltransferase</fullName>
        <ecNumber evidence="4">2.4.1.-</ecNumber>
    </recommendedName>
</protein>
<dbReference type="Gene3D" id="3.40.50.2000">
    <property type="entry name" value="Glycogen Phosphorylase B"/>
    <property type="match status" value="2"/>
</dbReference>
<accession>A0A7I8L0E9</accession>
<evidence type="ECO:0000256" key="1">
    <source>
        <dbReference type="ARBA" id="ARBA00009995"/>
    </source>
</evidence>
<evidence type="ECO:0000256" key="2">
    <source>
        <dbReference type="ARBA" id="ARBA00022679"/>
    </source>
</evidence>
<dbReference type="GO" id="GO:0080043">
    <property type="term" value="F:quercetin 3-O-glucosyltransferase activity"/>
    <property type="evidence" value="ECO:0007669"/>
    <property type="project" value="TreeGrafter"/>
</dbReference>
<keyword evidence="2 3" id="KW-0808">Transferase</keyword>
<evidence type="ECO:0000313" key="5">
    <source>
        <dbReference type="EMBL" id="CAA7403500.1"/>
    </source>
</evidence>
<evidence type="ECO:0000256" key="4">
    <source>
        <dbReference type="RuleBase" id="RU362057"/>
    </source>
</evidence>
<dbReference type="InterPro" id="IPR002213">
    <property type="entry name" value="UDP_glucos_trans"/>
</dbReference>
<dbReference type="AlphaFoldDB" id="A0A7I8L0E9"/>